<feature type="domain" description="RsdA/BaiN/AoA(So)-like insert" evidence="5">
    <location>
        <begin position="212"/>
        <end position="332"/>
    </location>
</feature>
<keyword evidence="3" id="KW-0274">FAD</keyword>
<evidence type="ECO:0000259" key="5">
    <source>
        <dbReference type="Pfam" id="PF22780"/>
    </source>
</evidence>
<dbReference type="InterPro" id="IPR055178">
    <property type="entry name" value="RsdA/BaiN/AoA(So)-like_dom"/>
</dbReference>
<keyword evidence="2" id="KW-0285">Flavoprotein</keyword>
<name>A0A6B2M4G6_9BACT</name>
<comment type="cofactor">
    <cofactor evidence="1">
        <name>FAD</name>
        <dbReference type="ChEBI" id="CHEBI:57692"/>
    </cofactor>
</comment>
<dbReference type="Gene3D" id="2.40.30.10">
    <property type="entry name" value="Translation factors"/>
    <property type="match status" value="1"/>
</dbReference>
<protein>
    <submittedName>
        <fullName evidence="6">Aminoacetone oxidase family FAD-binding enzyme</fullName>
    </submittedName>
</protein>
<dbReference type="Pfam" id="PF22780">
    <property type="entry name" value="HI0933_like_1st"/>
    <property type="match status" value="1"/>
</dbReference>
<dbReference type="InterPro" id="IPR036188">
    <property type="entry name" value="FAD/NAD-bd_sf"/>
</dbReference>
<accession>A0A6B2M4G6</accession>
<dbReference type="InterPro" id="IPR004792">
    <property type="entry name" value="BaiN-like"/>
</dbReference>
<proteinExistence type="predicted"/>
<dbReference type="PANTHER" id="PTHR42887">
    <property type="entry name" value="OS12G0638800 PROTEIN"/>
    <property type="match status" value="1"/>
</dbReference>
<evidence type="ECO:0000259" key="4">
    <source>
        <dbReference type="Pfam" id="PF03486"/>
    </source>
</evidence>
<dbReference type="SUPFAM" id="SSF160996">
    <property type="entry name" value="HI0933 insert domain-like"/>
    <property type="match status" value="1"/>
</dbReference>
<dbReference type="InterPro" id="IPR023166">
    <property type="entry name" value="BaiN-like_dom_sf"/>
</dbReference>
<evidence type="ECO:0000313" key="7">
    <source>
        <dbReference type="Proteomes" id="UP000478417"/>
    </source>
</evidence>
<evidence type="ECO:0000256" key="2">
    <source>
        <dbReference type="ARBA" id="ARBA00022630"/>
    </source>
</evidence>
<dbReference type="AlphaFoldDB" id="A0A6B2M4G6"/>
<dbReference type="Gene3D" id="1.10.8.260">
    <property type="entry name" value="HI0933 insert domain-like"/>
    <property type="match status" value="1"/>
</dbReference>
<dbReference type="PANTHER" id="PTHR42887:SF2">
    <property type="entry name" value="OS12G0638800 PROTEIN"/>
    <property type="match status" value="1"/>
</dbReference>
<dbReference type="InterPro" id="IPR057661">
    <property type="entry name" value="RsdA/BaiN/AoA(So)_Rossmann"/>
</dbReference>
<evidence type="ECO:0000256" key="3">
    <source>
        <dbReference type="ARBA" id="ARBA00022827"/>
    </source>
</evidence>
<dbReference type="NCBIfam" id="TIGR00275">
    <property type="entry name" value="aminoacetone oxidase family FAD-binding enzyme"/>
    <property type="match status" value="1"/>
</dbReference>
<organism evidence="6 7">
    <name type="scientific">Oceanipulchritudo coccoides</name>
    <dbReference type="NCBI Taxonomy" id="2706888"/>
    <lineage>
        <taxon>Bacteria</taxon>
        <taxon>Pseudomonadati</taxon>
        <taxon>Verrucomicrobiota</taxon>
        <taxon>Opitutia</taxon>
        <taxon>Puniceicoccales</taxon>
        <taxon>Oceanipulchritudinaceae</taxon>
        <taxon>Oceanipulchritudo</taxon>
    </lineage>
</organism>
<dbReference type="EMBL" id="JAAGNX010000002">
    <property type="protein sequence ID" value="NDV62530.1"/>
    <property type="molecule type" value="Genomic_DNA"/>
</dbReference>
<keyword evidence="7" id="KW-1185">Reference proteome</keyword>
<sequence>MIIGAGLSGLVAAYWCKEQDPSQSVCLYEKQPETLSWMRRARLGPTCLGQVWDQPWREEDFPRGLPWIRAALDKWAGTSLRDWFQSHSLPVQTTGTGTLFVEKPNAFAESLQQVVKETGVKIKTGYSLESISRQPDGTFRIWSRDGQADVCQGLLIATGGERNHGMALARELGATENPCLPAYLRLRLASSRLADSLGVIEREVRVRCPRTGTAVTGMAQLSARGLEGPAISDLSSRFCEDWKQRGYRIKLELDWIPSQSPSSIRSELDSRCLTGRRKGIGETALFGLSERQWHGFLQLARIDPETPWLRLKGRQLQTLVQRLKSHSLSFSGMGLPSHERVWAGGILAEEIDWGTGASRSADRVYYAGEIMDALGRPGGAHLNLMFASAYLAGSGMALSS</sequence>
<evidence type="ECO:0000256" key="1">
    <source>
        <dbReference type="ARBA" id="ARBA00001974"/>
    </source>
</evidence>
<evidence type="ECO:0000313" key="6">
    <source>
        <dbReference type="EMBL" id="NDV62530.1"/>
    </source>
</evidence>
<feature type="domain" description="RsdA/BaiN/AoA(So)-like Rossmann fold-like" evidence="4">
    <location>
        <begin position="1"/>
        <end position="394"/>
    </location>
</feature>
<dbReference type="Gene3D" id="3.50.50.60">
    <property type="entry name" value="FAD/NAD(P)-binding domain"/>
    <property type="match status" value="1"/>
</dbReference>
<gene>
    <name evidence="6" type="ORF">G0Q06_08715</name>
</gene>
<dbReference type="Proteomes" id="UP000478417">
    <property type="component" value="Unassembled WGS sequence"/>
</dbReference>
<reference evidence="6 7" key="1">
    <citation type="submission" date="2020-02" db="EMBL/GenBank/DDBJ databases">
        <title>Albibacoteraceae fam. nov., the first described family within the subdivision 4 Verrucomicrobia.</title>
        <authorList>
            <person name="Xi F."/>
        </authorList>
    </citation>
    <scope>NUCLEOTIDE SEQUENCE [LARGE SCALE GENOMIC DNA]</scope>
    <source>
        <strain evidence="6 7">CK1056</strain>
    </source>
</reference>
<dbReference type="SUPFAM" id="SSF51905">
    <property type="entry name" value="FAD/NAD(P)-binding domain"/>
    <property type="match status" value="1"/>
</dbReference>
<dbReference type="Pfam" id="PF03486">
    <property type="entry name" value="HI0933_like"/>
    <property type="match status" value="1"/>
</dbReference>
<comment type="caution">
    <text evidence="6">The sequence shown here is derived from an EMBL/GenBank/DDBJ whole genome shotgun (WGS) entry which is preliminary data.</text>
</comment>